<evidence type="ECO:0000256" key="4">
    <source>
        <dbReference type="ARBA" id="ARBA00022490"/>
    </source>
</evidence>
<evidence type="ECO:0000313" key="13">
    <source>
        <dbReference type="Proteomes" id="UP001552521"/>
    </source>
</evidence>
<dbReference type="Pfam" id="PF22336">
    <property type="entry name" value="RhiE-like_linker"/>
    <property type="match status" value="1"/>
</dbReference>
<dbReference type="InterPro" id="IPR036291">
    <property type="entry name" value="NAD(P)-bd_dom_sf"/>
</dbReference>
<feature type="region of interest" description="Disordered" evidence="9">
    <location>
        <begin position="1192"/>
        <end position="1226"/>
    </location>
</feature>
<name>A0ABV3HZZ4_9ACTN</name>
<evidence type="ECO:0000256" key="8">
    <source>
        <dbReference type="ARBA" id="ARBA00023315"/>
    </source>
</evidence>
<dbReference type="Gene3D" id="3.40.50.720">
    <property type="entry name" value="NAD(P)-binding Rossmann-like Domain"/>
    <property type="match status" value="1"/>
</dbReference>
<dbReference type="InterPro" id="IPR009081">
    <property type="entry name" value="PP-bd_ACP"/>
</dbReference>
<dbReference type="EMBL" id="JBFAQK010000046">
    <property type="protein sequence ID" value="MEV4684171.1"/>
    <property type="molecule type" value="Genomic_DNA"/>
</dbReference>
<feature type="compositionally biased region" description="Low complexity" evidence="9">
    <location>
        <begin position="1192"/>
        <end position="1215"/>
    </location>
</feature>
<evidence type="ECO:0000259" key="10">
    <source>
        <dbReference type="PROSITE" id="PS50075"/>
    </source>
</evidence>
<feature type="region of interest" description="Disordered" evidence="9">
    <location>
        <begin position="1296"/>
        <end position="1355"/>
    </location>
</feature>
<dbReference type="InterPro" id="IPR054514">
    <property type="entry name" value="RhiE-like_linker"/>
</dbReference>
<organism evidence="12 13">
    <name type="scientific">Streptomyces kurssanovii</name>
    <dbReference type="NCBI Taxonomy" id="67312"/>
    <lineage>
        <taxon>Bacteria</taxon>
        <taxon>Bacillati</taxon>
        <taxon>Actinomycetota</taxon>
        <taxon>Actinomycetes</taxon>
        <taxon>Kitasatosporales</taxon>
        <taxon>Streptomycetaceae</taxon>
        <taxon>Streptomyces</taxon>
    </lineage>
</organism>
<dbReference type="PROSITE" id="PS52004">
    <property type="entry name" value="KS3_2"/>
    <property type="match status" value="2"/>
</dbReference>
<sequence>MDRDRAAALLRAAGGQGGPAAGEATARPAPAADGVDRDRAAALLRAAAGESSSVAAAGGGSGATGDPARPAPAAPGAGEAPSRPVPAVPGDRAAALLRAAAGESGPAPDGAGTPARPGPAVPGDRAAALLRAAAEEPRGDGPAGAPSRTGPAAGGQARPGPAGGRAPEPVAVIGYSARFPGAADADTFWQRLLAGDDLVTEVPAERWRIEEHYDPRPEAEGKSVSKWGAFVDGADRFDAAFFKMPPREAELTDPQARLFLQEAWRALEHAGQRTADLAGTRCGVHAGVMMNDYQDLIERHSEHARLAQVMQGNSNSLLAARIAYHLDLKGPAVTVDTACSSSLVALHQACQALWLGDADMMLVGGVTLYLTELPHVFMSRAGMLSPTGRCRPFAAAADGIVPGEGCAVVVLKPLSRALADGDPVHAVVRASGLNQDGRTNGITAPSAASQARLIGDTLGRFGLDASGIDFVEAHGTGTPLGDPIEVTALNKVFAPAARPAGSVPIGSVKGNVGHTSAAAGLAGLLKAIGVVRTGDIPPSLHCTPHTLNPAIPFGEGPFTVTTERRTLPAVPGGRPRRASVSSFGFSGTNAYVVVEQAPHRPTSAPADRPVTVPLSGRRPTAPADRAAELARWLRSPAGADAALTDLAHTLACARDHHPHRVALLVADRAELLDSLDKLAAGEPDPRRIDPATGPGHYGDDARHDNARRYVAGQQVDWSRVCPPADHRRIPAPGYAFAPDRHYAVPAPAPAPTPASAPAGPAVDERLLDELVLYTPGWQDTPLPHRQPPALPLFAHDPAGDLAAALGASSLDALPTAQDTAPDTVALVLRLTGDETAAFDAVRRTLAAFRTQRITLLAVTADELRADAARALVQSLRQENPRLMGRALLVVDDGPAAVPLIRAELACPEPEFGHLADLRGHRRARRVLHPATLPRDGFSLRPGGVHLITGGAGGIGRDLAARLTAHPGTRVVVCGRTPLADLDPAHRPAPGGPVRYVQADITAPGGAAALVSDILAHEGTLTGVFHAAGVVRDAYLLRKSSDDVAAVLAPKTTGTAALDEATAALALDVFVLFSSVAAVSGNIGQSDYAYANGRLDAFAEHRAALVAAGQRHGRTLSVQWPLWDVPGMTIPEPVRHVVEEHVGMVPLPAALGARALERLLSPQGPQVVSLFHGRADAWHRHLAELHLLPTPTEAAPEPAAAPAAVAEPAAVPEPAAGPGGGAAPDGDLVDMVTRTVAETLGHAPGTIGPRTSLEALGLDSVMIRTLASKLSARIAPIGPDALFGVRDVHELAGHLARSLPAPTPTPASTPASAPAPAPAPTPALAAPALAAPAASATRPGREPAREPSDGPAGQAAAQEAFAVVGLAGRYPGADGPDAFWENLLVGKDTVGDLPTDRWADSGGVHAKGHFLDRVDAFDAAFFGLSAHEAAFTDPQERLFLEVAWEAMEDAGLTGARLEALTAPDGEPRSVGVFAGITSADYPLLGAERWAAGERDMPSGHYWSLPNRLSYLLDLRGPSQPVDTACSSSLVALHQAVEALRQGECEAALVGGVNLYLHPSRFRMLARSGFLAEDGLCRSFGAGGAGFGPGEGAGAVVLKRLSRALADGDTVYALVRGTAVAHGGRTNGFTAPSPRAQARVLREALRRSSTDPATVNVIEAHGTGTELGDPVELTALNDTYGQGAAAGVPCSLGSVKSAVGHGESAAGITALTKVLLQLRHKTLAPTLHAQPVNPQLRLEDTRFTLQHEAGPWPRLRDAAGRELPRRAGISSFGAGGVNAHVIVEEYEPAAPSAAAADGAPQLVLLSAPSGEHLTATARRLAGHLAGPAGSTSLAAIARTLRTGRAAREHRLAIVATSTAELATALARFADGAPGTGIVRTGTVARDRAAQAPETDALVATLWRSGRLEQLAELWVTGWEIDLGTPAAGTGTTGVVPLPPSAFLRTRRWLPPSGTTTATATAPAAPTPTAPALPAPALDVTPTAVAVPTPAPVAPTPVLGTSTLAAAPALAVPAPAPVPDVAPAPAGPSAADGDGRPAAPDVSPAAAVSGDPRLAAVAALVGELAAGPGAEGPIDPARTLVELGVDSLGLMNLRFEITERFGHTLALQLLSEFSVDELLAHLSALHAPDQA</sequence>
<feature type="compositionally biased region" description="Low complexity" evidence="9">
    <location>
        <begin position="1321"/>
        <end position="1337"/>
    </location>
</feature>
<feature type="compositionally biased region" description="Pro residues" evidence="9">
    <location>
        <begin position="1300"/>
        <end position="1320"/>
    </location>
</feature>
<dbReference type="PROSITE" id="PS00606">
    <property type="entry name" value="KS3_1"/>
    <property type="match status" value="2"/>
</dbReference>
<dbReference type="InterPro" id="IPR020841">
    <property type="entry name" value="PKS_Beta-ketoAc_synthase_dom"/>
</dbReference>
<comment type="caution">
    <text evidence="12">The sequence shown here is derived from an EMBL/GenBank/DDBJ whole genome shotgun (WGS) entry which is preliminary data.</text>
</comment>
<dbReference type="PANTHER" id="PTHR43775:SF37">
    <property type="entry name" value="SI:DKEY-61P9.11"/>
    <property type="match status" value="1"/>
</dbReference>
<feature type="region of interest" description="Disordered" evidence="9">
    <location>
        <begin position="599"/>
        <end position="621"/>
    </location>
</feature>
<dbReference type="InterPro" id="IPR013968">
    <property type="entry name" value="PKS_KR"/>
</dbReference>
<dbReference type="InterPro" id="IPR057326">
    <property type="entry name" value="KR_dom"/>
</dbReference>
<keyword evidence="6" id="KW-0808">Transferase</keyword>
<dbReference type="InterPro" id="IPR018201">
    <property type="entry name" value="Ketoacyl_synth_AS"/>
</dbReference>
<feature type="compositionally biased region" description="Low complexity" evidence="9">
    <location>
        <begin position="92"/>
        <end position="101"/>
    </location>
</feature>
<evidence type="ECO:0000256" key="1">
    <source>
        <dbReference type="ARBA" id="ARBA00004496"/>
    </source>
</evidence>
<dbReference type="InterPro" id="IPR016039">
    <property type="entry name" value="Thiolase-like"/>
</dbReference>
<evidence type="ECO:0000313" key="12">
    <source>
        <dbReference type="EMBL" id="MEV4684171.1"/>
    </source>
</evidence>
<dbReference type="SUPFAM" id="SSF53901">
    <property type="entry name" value="Thiolase-like"/>
    <property type="match status" value="2"/>
</dbReference>
<dbReference type="CDD" id="cd08953">
    <property type="entry name" value="KR_2_SDR_x"/>
    <property type="match status" value="1"/>
</dbReference>
<feature type="compositionally biased region" description="Low complexity" evidence="9">
    <location>
        <begin position="150"/>
        <end position="166"/>
    </location>
</feature>
<protein>
    <submittedName>
        <fullName evidence="12">SDR family NAD(P)-dependent oxidoreductase</fullName>
    </submittedName>
</protein>
<comment type="pathway">
    <text evidence="2">Antibiotic biosynthesis.</text>
</comment>
<dbReference type="PROSITE" id="PS00012">
    <property type="entry name" value="PHOSPHOPANTETHEINE"/>
    <property type="match status" value="1"/>
</dbReference>
<feature type="domain" description="Carrier" evidence="10">
    <location>
        <begin position="2048"/>
        <end position="2124"/>
    </location>
</feature>
<feature type="compositionally biased region" description="Basic and acidic residues" evidence="9">
    <location>
        <begin position="1338"/>
        <end position="1347"/>
    </location>
</feature>
<keyword evidence="13" id="KW-1185">Reference proteome</keyword>
<feature type="compositionally biased region" description="Low complexity" evidence="9">
    <location>
        <begin position="2024"/>
        <end position="2044"/>
    </location>
</feature>
<feature type="domain" description="Ketosynthase family 3 (KS3)" evidence="11">
    <location>
        <begin position="1357"/>
        <end position="1783"/>
    </location>
</feature>
<feature type="compositionally biased region" description="Low complexity" evidence="9">
    <location>
        <begin position="41"/>
        <end position="56"/>
    </location>
</feature>
<dbReference type="InterPro" id="IPR032821">
    <property type="entry name" value="PKS_assoc"/>
</dbReference>
<dbReference type="Pfam" id="PF16197">
    <property type="entry name" value="KAsynt_C_assoc"/>
    <property type="match status" value="1"/>
</dbReference>
<dbReference type="PROSITE" id="PS50075">
    <property type="entry name" value="CARRIER"/>
    <property type="match status" value="1"/>
</dbReference>
<keyword evidence="3" id="KW-0596">Phosphopantetheine</keyword>
<dbReference type="InterPro" id="IPR020806">
    <property type="entry name" value="PKS_PP-bd"/>
</dbReference>
<dbReference type="Gene3D" id="1.10.1240.100">
    <property type="match status" value="1"/>
</dbReference>
<dbReference type="InterPro" id="IPR014030">
    <property type="entry name" value="Ketoacyl_synth_N"/>
</dbReference>
<feature type="domain" description="Ketosynthase family 3 (KS3)" evidence="11">
    <location>
        <begin position="167"/>
        <end position="596"/>
    </location>
</feature>
<comment type="subcellular location">
    <subcellularLocation>
        <location evidence="1">Cytoplasm</location>
    </subcellularLocation>
</comment>
<dbReference type="Pfam" id="PF00550">
    <property type="entry name" value="PP-binding"/>
    <property type="match status" value="2"/>
</dbReference>
<feature type="region of interest" description="Disordered" evidence="9">
    <location>
        <begin position="2018"/>
        <end position="2044"/>
    </location>
</feature>
<dbReference type="SMART" id="SM00825">
    <property type="entry name" value="PKS_KS"/>
    <property type="match status" value="2"/>
</dbReference>
<evidence type="ECO:0000256" key="2">
    <source>
        <dbReference type="ARBA" id="ARBA00004792"/>
    </source>
</evidence>
<dbReference type="SUPFAM" id="SSF51735">
    <property type="entry name" value="NAD(P)-binding Rossmann-fold domains"/>
    <property type="match status" value="1"/>
</dbReference>
<dbReference type="Gene3D" id="3.40.47.10">
    <property type="match status" value="2"/>
</dbReference>
<dbReference type="PANTHER" id="PTHR43775">
    <property type="entry name" value="FATTY ACID SYNTHASE"/>
    <property type="match status" value="1"/>
</dbReference>
<dbReference type="RefSeq" id="WP_364598717.1">
    <property type="nucleotide sequence ID" value="NZ_JBFAQK010000046.1"/>
</dbReference>
<evidence type="ECO:0000256" key="5">
    <source>
        <dbReference type="ARBA" id="ARBA00022553"/>
    </source>
</evidence>
<evidence type="ECO:0000256" key="7">
    <source>
        <dbReference type="ARBA" id="ARBA00022737"/>
    </source>
</evidence>
<dbReference type="SMART" id="SM00823">
    <property type="entry name" value="PKS_PP"/>
    <property type="match status" value="2"/>
</dbReference>
<dbReference type="CDD" id="cd00833">
    <property type="entry name" value="PKS"/>
    <property type="match status" value="2"/>
</dbReference>
<keyword evidence="7" id="KW-0677">Repeat</keyword>
<dbReference type="Gene3D" id="1.10.1200.10">
    <property type="entry name" value="ACP-like"/>
    <property type="match status" value="2"/>
</dbReference>
<keyword evidence="5" id="KW-0597">Phosphoprotein</keyword>
<dbReference type="Pfam" id="PF00109">
    <property type="entry name" value="ketoacyl-synt"/>
    <property type="match status" value="2"/>
</dbReference>
<dbReference type="InterPro" id="IPR006162">
    <property type="entry name" value="Ppantetheine_attach_site"/>
</dbReference>
<evidence type="ECO:0000259" key="11">
    <source>
        <dbReference type="PROSITE" id="PS52004"/>
    </source>
</evidence>
<dbReference type="InterPro" id="IPR014031">
    <property type="entry name" value="Ketoacyl_synth_C"/>
</dbReference>
<evidence type="ECO:0000256" key="6">
    <source>
        <dbReference type="ARBA" id="ARBA00022679"/>
    </source>
</evidence>
<reference evidence="12 13" key="1">
    <citation type="submission" date="2024-06" db="EMBL/GenBank/DDBJ databases">
        <title>The Natural Products Discovery Center: Release of the First 8490 Sequenced Strains for Exploring Actinobacteria Biosynthetic Diversity.</title>
        <authorList>
            <person name="Kalkreuter E."/>
            <person name="Kautsar S.A."/>
            <person name="Yang D."/>
            <person name="Bader C.D."/>
            <person name="Teijaro C.N."/>
            <person name="Fluegel L."/>
            <person name="Davis C.M."/>
            <person name="Simpson J.R."/>
            <person name="Lauterbach L."/>
            <person name="Steele A.D."/>
            <person name="Gui C."/>
            <person name="Meng S."/>
            <person name="Li G."/>
            <person name="Viehrig K."/>
            <person name="Ye F."/>
            <person name="Su P."/>
            <person name="Kiefer A.F."/>
            <person name="Nichols A."/>
            <person name="Cepeda A.J."/>
            <person name="Yan W."/>
            <person name="Fan B."/>
            <person name="Jiang Y."/>
            <person name="Adhikari A."/>
            <person name="Zheng C.-J."/>
            <person name="Schuster L."/>
            <person name="Cowan T.M."/>
            <person name="Smanski M.J."/>
            <person name="Chevrette M.G."/>
            <person name="De Carvalho L.P.S."/>
            <person name="Shen B."/>
        </authorList>
    </citation>
    <scope>NUCLEOTIDE SEQUENCE [LARGE SCALE GENOMIC DNA]</scope>
    <source>
        <strain evidence="12 13">NPDC049344</strain>
    </source>
</reference>
<proteinExistence type="predicted"/>
<feature type="region of interest" description="Disordered" evidence="9">
    <location>
        <begin position="12"/>
        <end position="166"/>
    </location>
</feature>
<dbReference type="SUPFAM" id="SSF47336">
    <property type="entry name" value="ACP-like"/>
    <property type="match status" value="2"/>
</dbReference>
<accession>A0ABV3HZZ4</accession>
<dbReference type="InterPro" id="IPR050091">
    <property type="entry name" value="PKS_NRPS_Biosynth_Enz"/>
</dbReference>
<keyword evidence="8" id="KW-0012">Acyltransferase</keyword>
<evidence type="ECO:0000256" key="9">
    <source>
        <dbReference type="SAM" id="MobiDB-lite"/>
    </source>
</evidence>
<dbReference type="Pfam" id="PF08659">
    <property type="entry name" value="KR"/>
    <property type="match status" value="1"/>
</dbReference>
<feature type="region of interest" description="Disordered" evidence="9">
    <location>
        <begin position="680"/>
        <end position="702"/>
    </location>
</feature>
<feature type="compositionally biased region" description="Low complexity" evidence="9">
    <location>
        <begin position="21"/>
        <end position="33"/>
    </location>
</feature>
<dbReference type="SMART" id="SM00822">
    <property type="entry name" value="PKS_KR"/>
    <property type="match status" value="1"/>
</dbReference>
<dbReference type="Proteomes" id="UP001552521">
    <property type="component" value="Unassembled WGS sequence"/>
</dbReference>
<keyword evidence="4" id="KW-0963">Cytoplasm</keyword>
<dbReference type="Gene3D" id="3.30.70.3290">
    <property type="match status" value="1"/>
</dbReference>
<dbReference type="InterPro" id="IPR036736">
    <property type="entry name" value="ACP-like_sf"/>
</dbReference>
<dbReference type="Pfam" id="PF02801">
    <property type="entry name" value="Ketoacyl-synt_C"/>
    <property type="match status" value="2"/>
</dbReference>
<gene>
    <name evidence="12" type="ORF">AB0K36_25755</name>
</gene>
<evidence type="ECO:0000256" key="3">
    <source>
        <dbReference type="ARBA" id="ARBA00022450"/>
    </source>
</evidence>